<evidence type="ECO:0000256" key="1">
    <source>
        <dbReference type="SAM" id="MobiDB-lite"/>
    </source>
</evidence>
<protein>
    <submittedName>
        <fullName evidence="2">Uncharacterized protein</fullName>
    </submittedName>
</protein>
<feature type="region of interest" description="Disordered" evidence="1">
    <location>
        <begin position="7"/>
        <end position="30"/>
    </location>
</feature>
<keyword evidence="3" id="KW-1185">Reference proteome</keyword>
<dbReference type="EMBL" id="WJXA01000002">
    <property type="protein sequence ID" value="KAF7150272.1"/>
    <property type="molecule type" value="Genomic_DNA"/>
</dbReference>
<sequence length="68" mass="7507">MIVLLLLPHRPSHSDTPPPPRAAAPHFLASPAHHQEDGVENLGITNNRLCLFHGLTLSILFHDLKLSM</sequence>
<evidence type="ECO:0000313" key="3">
    <source>
        <dbReference type="Proteomes" id="UP000626092"/>
    </source>
</evidence>
<organism evidence="2 3">
    <name type="scientific">Rhododendron simsii</name>
    <name type="common">Sims's rhododendron</name>
    <dbReference type="NCBI Taxonomy" id="118357"/>
    <lineage>
        <taxon>Eukaryota</taxon>
        <taxon>Viridiplantae</taxon>
        <taxon>Streptophyta</taxon>
        <taxon>Embryophyta</taxon>
        <taxon>Tracheophyta</taxon>
        <taxon>Spermatophyta</taxon>
        <taxon>Magnoliopsida</taxon>
        <taxon>eudicotyledons</taxon>
        <taxon>Gunneridae</taxon>
        <taxon>Pentapetalae</taxon>
        <taxon>asterids</taxon>
        <taxon>Ericales</taxon>
        <taxon>Ericaceae</taxon>
        <taxon>Ericoideae</taxon>
        <taxon>Rhodoreae</taxon>
        <taxon>Rhododendron</taxon>
    </lineage>
</organism>
<name>A0A834HBU6_RHOSS</name>
<accession>A0A834HBU6</accession>
<comment type="caution">
    <text evidence="2">The sequence shown here is derived from an EMBL/GenBank/DDBJ whole genome shotgun (WGS) entry which is preliminary data.</text>
</comment>
<gene>
    <name evidence="2" type="ORF">RHSIM_Rhsim02G0229100</name>
</gene>
<dbReference type="Proteomes" id="UP000626092">
    <property type="component" value="Unassembled WGS sequence"/>
</dbReference>
<proteinExistence type="predicted"/>
<reference evidence="2" key="1">
    <citation type="submission" date="2019-11" db="EMBL/GenBank/DDBJ databases">
        <authorList>
            <person name="Liu Y."/>
            <person name="Hou J."/>
            <person name="Li T.-Q."/>
            <person name="Guan C.-H."/>
            <person name="Wu X."/>
            <person name="Wu H.-Z."/>
            <person name="Ling F."/>
            <person name="Zhang R."/>
            <person name="Shi X.-G."/>
            <person name="Ren J.-P."/>
            <person name="Chen E.-F."/>
            <person name="Sun J.-M."/>
        </authorList>
    </citation>
    <scope>NUCLEOTIDE SEQUENCE</scope>
    <source>
        <strain evidence="2">Adult_tree_wgs_1</strain>
        <tissue evidence="2">Leaves</tissue>
    </source>
</reference>
<dbReference type="AlphaFoldDB" id="A0A834HBU6"/>
<evidence type="ECO:0000313" key="2">
    <source>
        <dbReference type="EMBL" id="KAF7150272.1"/>
    </source>
</evidence>